<evidence type="ECO:0000313" key="2">
    <source>
        <dbReference type="EMBL" id="CAF4468166.1"/>
    </source>
</evidence>
<dbReference type="AlphaFoldDB" id="A0A816A870"/>
<dbReference type="Proteomes" id="UP000681722">
    <property type="component" value="Unassembled WGS sequence"/>
</dbReference>
<dbReference type="EMBL" id="CAJOBC010100586">
    <property type="protein sequence ID" value="CAF4468166.1"/>
    <property type="molecule type" value="Genomic_DNA"/>
</dbReference>
<evidence type="ECO:0000313" key="1">
    <source>
        <dbReference type="EMBL" id="CAF1594463.1"/>
    </source>
</evidence>
<comment type="caution">
    <text evidence="1">The sequence shown here is derived from an EMBL/GenBank/DDBJ whole genome shotgun (WGS) entry which is preliminary data.</text>
</comment>
<name>A0A816A870_9BILA</name>
<gene>
    <name evidence="1" type="ORF">GPM918_LOCUS41981</name>
    <name evidence="2" type="ORF">SRO942_LOCUS43129</name>
</gene>
<evidence type="ECO:0000313" key="3">
    <source>
        <dbReference type="Proteomes" id="UP000663829"/>
    </source>
</evidence>
<sequence length="343" mass="39226">QALIYSSAEEKYDRDRRFLFDLINLGVTAAMTGLAGRNALKIAQIEARMDYFVLVLGECQKQVQVTSATAAFLENGMMKLTEELNGTQGLLNDTIHVLEDTRLNVRHINASVDKLSIEFGDFKQDATETLLYLSVNEILNNKLNLLFIRQQEISKVVQQIFRESNISYNSLFEEQSSLQAITELLYLQHITFVSTNMYNAVNKEVGRLIFTTVVALPNIENDKFSRVPAAMHAYHHYHYIRMINMPLYIVQNSQNNDTIEWYAPDVPYCKFGSYTKCKDTPAFGKYFTNGCLRQLLAGDSQLKTGTYEHVNDADHFTLQLSSSFWVVLSNRTLDCTLGRYLKQ</sequence>
<feature type="non-terminal residue" evidence="1">
    <location>
        <position position="343"/>
    </location>
</feature>
<keyword evidence="3" id="KW-1185">Reference proteome</keyword>
<protein>
    <submittedName>
        <fullName evidence="1">Uncharacterized protein</fullName>
    </submittedName>
</protein>
<proteinExistence type="predicted"/>
<dbReference type="OrthoDB" id="10016187at2759"/>
<organism evidence="1 3">
    <name type="scientific">Didymodactylos carnosus</name>
    <dbReference type="NCBI Taxonomy" id="1234261"/>
    <lineage>
        <taxon>Eukaryota</taxon>
        <taxon>Metazoa</taxon>
        <taxon>Spiralia</taxon>
        <taxon>Gnathifera</taxon>
        <taxon>Rotifera</taxon>
        <taxon>Eurotatoria</taxon>
        <taxon>Bdelloidea</taxon>
        <taxon>Philodinida</taxon>
        <taxon>Philodinidae</taxon>
        <taxon>Didymodactylos</taxon>
    </lineage>
</organism>
<accession>A0A816A870</accession>
<dbReference type="EMBL" id="CAJNOQ010034346">
    <property type="protein sequence ID" value="CAF1594463.1"/>
    <property type="molecule type" value="Genomic_DNA"/>
</dbReference>
<reference evidence="1" key="1">
    <citation type="submission" date="2021-02" db="EMBL/GenBank/DDBJ databases">
        <authorList>
            <person name="Nowell W R."/>
        </authorList>
    </citation>
    <scope>NUCLEOTIDE SEQUENCE</scope>
</reference>
<dbReference type="Proteomes" id="UP000663829">
    <property type="component" value="Unassembled WGS sequence"/>
</dbReference>